<dbReference type="AlphaFoldDB" id="A0A0G1DK01"/>
<dbReference type="Pfam" id="PF11303">
    <property type="entry name" value="DUF3105"/>
    <property type="match status" value="1"/>
</dbReference>
<keyword evidence="1" id="KW-1133">Transmembrane helix</keyword>
<dbReference type="Proteomes" id="UP000034894">
    <property type="component" value="Unassembled WGS sequence"/>
</dbReference>
<feature type="transmembrane region" description="Helical" evidence="1">
    <location>
        <begin position="40"/>
        <end position="58"/>
    </location>
</feature>
<evidence type="ECO:0000313" key="3">
    <source>
        <dbReference type="Proteomes" id="UP000034894"/>
    </source>
</evidence>
<keyword evidence="1" id="KW-0812">Transmembrane</keyword>
<proteinExistence type="predicted"/>
<evidence type="ECO:0000313" key="2">
    <source>
        <dbReference type="EMBL" id="KKS97999.1"/>
    </source>
</evidence>
<dbReference type="EMBL" id="LCFP01000004">
    <property type="protein sequence ID" value="KKS97999.1"/>
    <property type="molecule type" value="Genomic_DNA"/>
</dbReference>
<evidence type="ECO:0000256" key="1">
    <source>
        <dbReference type="SAM" id="Phobius"/>
    </source>
</evidence>
<keyword evidence="1" id="KW-0472">Membrane</keyword>
<reference evidence="2 3" key="1">
    <citation type="journal article" date="2015" name="Nature">
        <title>rRNA introns, odd ribosomes, and small enigmatic genomes across a large radiation of phyla.</title>
        <authorList>
            <person name="Brown C.T."/>
            <person name="Hug L.A."/>
            <person name="Thomas B.C."/>
            <person name="Sharon I."/>
            <person name="Castelle C.J."/>
            <person name="Singh A."/>
            <person name="Wilkins M.J."/>
            <person name="Williams K.H."/>
            <person name="Banfield J.F."/>
        </authorList>
    </citation>
    <scope>NUCLEOTIDE SEQUENCE [LARGE SCALE GENOMIC DNA]</scope>
</reference>
<evidence type="ECO:0008006" key="4">
    <source>
        <dbReference type="Google" id="ProtNLM"/>
    </source>
</evidence>
<sequence>MKNRPDLPEGLPKKERRKIKRAFYREQMNKQLRLGKLQKYGIIIAACLVFLAGGYWFIREASKPKPGEFVPTLGNEHIQNITDTHESYNSLPPTSGTHVNNKAPWGVSGSPIPDELQLHNLEDGGIMVQYNCTPDGDSQKEATDSAEGQDECQKLVAGLTAVIKKYKDKVILAPYPQLDTKIALTAWTKLDKFNEFNEERIEKFIKAYRGIDHHRV</sequence>
<gene>
    <name evidence="2" type="ORF">UV73_C0004G0141</name>
</gene>
<protein>
    <recommendedName>
        <fullName evidence="4">DUF3105 domain-containing protein</fullName>
    </recommendedName>
</protein>
<dbReference type="STRING" id="1618443.UV73_C0004G0141"/>
<dbReference type="InterPro" id="IPR021454">
    <property type="entry name" value="DUF3105"/>
</dbReference>
<accession>A0A0G1DK01</accession>
<name>A0A0G1DK01_9BACT</name>
<organism evidence="2 3">
    <name type="scientific">Candidatus Gottesmanbacteria bacterium GW2011_GWA2_43_14</name>
    <dbReference type="NCBI Taxonomy" id="1618443"/>
    <lineage>
        <taxon>Bacteria</taxon>
        <taxon>Candidatus Gottesmaniibacteriota</taxon>
    </lineage>
</organism>
<comment type="caution">
    <text evidence="2">The sequence shown here is derived from an EMBL/GenBank/DDBJ whole genome shotgun (WGS) entry which is preliminary data.</text>
</comment>